<sequence length="416" mass="49043">MSKHICVREAYDWISVGPGGDELTESEFDELIKYLEDKKDNFESGIIDIKYKRLRVINYVGIISLSNVTVEILPKISLSGNKEKDREILLQMLSKCNKLPFSINESMSLNLKDYNLIELLAKFFLKHLQSQVNRGFYFEYINKEENINSIKGKLLLNNHIRVNYANKVKAYCGFDEYSENNFLNSIFKKVCMLILRKVNNDDVKNDIKKMLAIFSEVDLGYIDKNKLVNYKFNRQNDRFRGAYEFAKLILLNMSMENTVDNDNAFSMLFEINTLYEEYIGNIVCQIWNSESRNTLLQDKSKYLLNNINTNRGNFNLKPDIVLSDKYKNIDIIIDTKWKSARSKIESSDIYQMYAYITRYVKAKRCILLYPYNNEDKLENRKWKLFEPFEDKYIEVKNIRLDNLNATIEDLNKILGI</sequence>
<dbReference type="EMBL" id="JACKWY010000002">
    <property type="protein sequence ID" value="MBB6714126.1"/>
    <property type="molecule type" value="Genomic_DNA"/>
</dbReference>
<proteinExistence type="predicted"/>
<gene>
    <name evidence="1" type="ORF">H7E68_05165</name>
</gene>
<dbReference type="InterPro" id="IPR019292">
    <property type="entry name" value="McrC"/>
</dbReference>
<dbReference type="PANTHER" id="PTHR38733:SF1">
    <property type="entry name" value="TYPE IV METHYL-DIRECTED RESTRICTION ENZYME ECOKMCRBC"/>
    <property type="match status" value="1"/>
</dbReference>
<dbReference type="RefSeq" id="WP_185163802.1">
    <property type="nucleotide sequence ID" value="NZ_JACKWY010000002.1"/>
</dbReference>
<reference evidence="1 2" key="1">
    <citation type="submission" date="2020-08" db="EMBL/GenBank/DDBJ databases">
        <title>Clostridia isolated from Swiss meat.</title>
        <authorList>
            <person name="Wambui J."/>
            <person name="Stevens M.J.A."/>
            <person name="Stephan R."/>
        </authorList>
    </citation>
    <scope>NUCLEOTIDE SEQUENCE [LARGE SCALE GENOMIC DNA]</scope>
    <source>
        <strain evidence="1 2">CM001</strain>
    </source>
</reference>
<dbReference type="Pfam" id="PF10117">
    <property type="entry name" value="McrBC"/>
    <property type="match status" value="1"/>
</dbReference>
<dbReference type="PANTHER" id="PTHR38733">
    <property type="entry name" value="PROTEIN MCRC"/>
    <property type="match status" value="1"/>
</dbReference>
<dbReference type="AlphaFoldDB" id="A0A7X0SAM7"/>
<protein>
    <submittedName>
        <fullName evidence="1">McrC family protein</fullName>
    </submittedName>
</protein>
<evidence type="ECO:0000313" key="2">
    <source>
        <dbReference type="Proteomes" id="UP000585258"/>
    </source>
</evidence>
<comment type="caution">
    <text evidence="1">The sequence shown here is derived from an EMBL/GenBank/DDBJ whole genome shotgun (WGS) entry which is preliminary data.</text>
</comment>
<organism evidence="1 2">
    <name type="scientific">Clostridium gasigenes</name>
    <dbReference type="NCBI Taxonomy" id="94869"/>
    <lineage>
        <taxon>Bacteria</taxon>
        <taxon>Bacillati</taxon>
        <taxon>Bacillota</taxon>
        <taxon>Clostridia</taxon>
        <taxon>Eubacteriales</taxon>
        <taxon>Clostridiaceae</taxon>
        <taxon>Clostridium</taxon>
    </lineage>
</organism>
<accession>A0A7X0SAM7</accession>
<name>A0A7X0SAM7_9CLOT</name>
<evidence type="ECO:0000313" key="1">
    <source>
        <dbReference type="EMBL" id="MBB6714126.1"/>
    </source>
</evidence>
<dbReference type="Proteomes" id="UP000585258">
    <property type="component" value="Unassembled WGS sequence"/>
</dbReference>